<dbReference type="SUPFAM" id="SSF46785">
    <property type="entry name" value="Winged helix' DNA-binding domain"/>
    <property type="match status" value="1"/>
</dbReference>
<dbReference type="InterPro" id="IPR016461">
    <property type="entry name" value="COMT-like"/>
</dbReference>
<proteinExistence type="predicted"/>
<keyword evidence="2" id="KW-0808">Transferase</keyword>
<dbReference type="InterPro" id="IPR012967">
    <property type="entry name" value="COMT_dimerisation"/>
</dbReference>
<accession>A0AA88AXU6</accession>
<keyword evidence="1" id="KW-0489">Methyltransferase</keyword>
<dbReference type="FunFam" id="3.40.50.150:FF:000057">
    <property type="entry name" value="O-methyltransferase ZRP4"/>
    <property type="match status" value="1"/>
</dbReference>
<dbReference type="Pfam" id="PF08100">
    <property type="entry name" value="Dimerisation"/>
    <property type="match status" value="1"/>
</dbReference>
<dbReference type="Gramene" id="FCD_00016667-RA">
    <property type="protein sequence ID" value="FCD_00016667-RA:cds"/>
    <property type="gene ID" value="FCD_00016667"/>
</dbReference>
<dbReference type="GO" id="GO:0046983">
    <property type="term" value="F:protein dimerization activity"/>
    <property type="evidence" value="ECO:0007669"/>
    <property type="project" value="InterPro"/>
</dbReference>
<dbReference type="Proteomes" id="UP001187192">
    <property type="component" value="Unassembled WGS sequence"/>
</dbReference>
<dbReference type="FunFam" id="1.10.10.10:FF:000213">
    <property type="entry name" value="Coniferyl alcohol 9-O-methyltransferase"/>
    <property type="match status" value="1"/>
</dbReference>
<sequence>MSSNSSEEVSSVELIQARNLLWNVSLGHIKAMALQCAIELGIPDIIHNHGGESIPLSKLIEALPVHPSKAHCVPRLMRILVHLGFFGTTKKNHDQEEEEEEYSINVASRLLLDEAGPLIISMKPRIALSLLPEMNTLFRSLSTWFRNSDPTLSEMVAGSSVYNLLEHNPEIGHIFNEAMSNDSKIIAHLALEDCKEVFEGLNSLVDLGGGTGSLAKAIANSFPHLHCTVFDLPHVVADLQGSEKLTFAGGDMFSDPIPPADAILLKTILHNWSEQECLAILKKCREAVLSNGKKGKVIIIEMVIGCPINLDKVSYELQLSYDIMMMTMSGKERTAAEWKNLFKNAGFSHCKITPLLGEKSLIEVFP</sequence>
<dbReference type="InterPro" id="IPR029063">
    <property type="entry name" value="SAM-dependent_MTases_sf"/>
</dbReference>
<keyword evidence="8" id="KW-1185">Reference proteome</keyword>
<evidence type="ECO:0000256" key="4">
    <source>
        <dbReference type="PIRSR" id="PIRSR005739-1"/>
    </source>
</evidence>
<dbReference type="PIRSF" id="PIRSF005739">
    <property type="entry name" value="O-mtase"/>
    <property type="match status" value="1"/>
</dbReference>
<protein>
    <submittedName>
        <fullName evidence="7">Uncharacterized protein</fullName>
    </submittedName>
</protein>
<dbReference type="EMBL" id="BTGU01000054">
    <property type="protein sequence ID" value="GMN55021.1"/>
    <property type="molecule type" value="Genomic_DNA"/>
</dbReference>
<dbReference type="Gene3D" id="1.10.10.10">
    <property type="entry name" value="Winged helix-like DNA-binding domain superfamily/Winged helix DNA-binding domain"/>
    <property type="match status" value="1"/>
</dbReference>
<reference evidence="7" key="1">
    <citation type="submission" date="2023-07" db="EMBL/GenBank/DDBJ databases">
        <title>draft genome sequence of fig (Ficus carica).</title>
        <authorList>
            <person name="Takahashi T."/>
            <person name="Nishimura K."/>
        </authorList>
    </citation>
    <scope>NUCLEOTIDE SEQUENCE</scope>
</reference>
<dbReference type="InterPro" id="IPR036388">
    <property type="entry name" value="WH-like_DNA-bd_sf"/>
</dbReference>
<evidence type="ECO:0000313" key="7">
    <source>
        <dbReference type="EMBL" id="GMN55021.1"/>
    </source>
</evidence>
<dbReference type="Pfam" id="PF00891">
    <property type="entry name" value="Methyltransf_2"/>
    <property type="match status" value="1"/>
</dbReference>
<evidence type="ECO:0000259" key="5">
    <source>
        <dbReference type="Pfam" id="PF00891"/>
    </source>
</evidence>
<dbReference type="SUPFAM" id="SSF53335">
    <property type="entry name" value="S-adenosyl-L-methionine-dependent methyltransferases"/>
    <property type="match status" value="1"/>
</dbReference>
<dbReference type="GO" id="GO:0009717">
    <property type="term" value="P:isoflavonoid biosynthetic process"/>
    <property type="evidence" value="ECO:0007669"/>
    <property type="project" value="UniProtKB-ARBA"/>
</dbReference>
<feature type="domain" description="O-methyltransferase C-terminal" evidence="5">
    <location>
        <begin position="138"/>
        <end position="348"/>
    </location>
</feature>
<organism evidence="7 8">
    <name type="scientific">Ficus carica</name>
    <name type="common">Common fig</name>
    <dbReference type="NCBI Taxonomy" id="3494"/>
    <lineage>
        <taxon>Eukaryota</taxon>
        <taxon>Viridiplantae</taxon>
        <taxon>Streptophyta</taxon>
        <taxon>Embryophyta</taxon>
        <taxon>Tracheophyta</taxon>
        <taxon>Spermatophyta</taxon>
        <taxon>Magnoliopsida</taxon>
        <taxon>eudicotyledons</taxon>
        <taxon>Gunneridae</taxon>
        <taxon>Pentapetalae</taxon>
        <taxon>rosids</taxon>
        <taxon>fabids</taxon>
        <taxon>Rosales</taxon>
        <taxon>Moraceae</taxon>
        <taxon>Ficeae</taxon>
        <taxon>Ficus</taxon>
    </lineage>
</organism>
<dbReference type="GO" id="GO:0008757">
    <property type="term" value="F:S-adenosylmethionine-dependent methyltransferase activity"/>
    <property type="evidence" value="ECO:0007669"/>
    <property type="project" value="UniProtKB-ARBA"/>
</dbReference>
<dbReference type="PROSITE" id="PS51683">
    <property type="entry name" value="SAM_OMT_II"/>
    <property type="match status" value="1"/>
</dbReference>
<dbReference type="AlphaFoldDB" id="A0AA88AXU6"/>
<keyword evidence="3" id="KW-0949">S-adenosyl-L-methionine</keyword>
<evidence type="ECO:0000313" key="8">
    <source>
        <dbReference type="Proteomes" id="UP001187192"/>
    </source>
</evidence>
<dbReference type="InterPro" id="IPR001077">
    <property type="entry name" value="COMT_C"/>
</dbReference>
<feature type="active site" description="Proton acceptor" evidence="4">
    <location>
        <position position="270"/>
    </location>
</feature>
<name>A0AA88AXU6_FICCA</name>
<dbReference type="PANTHER" id="PTHR11746">
    <property type="entry name" value="O-METHYLTRANSFERASE"/>
    <property type="match status" value="1"/>
</dbReference>
<evidence type="ECO:0000256" key="2">
    <source>
        <dbReference type="ARBA" id="ARBA00022679"/>
    </source>
</evidence>
<dbReference type="CDD" id="cd02440">
    <property type="entry name" value="AdoMet_MTases"/>
    <property type="match status" value="1"/>
</dbReference>
<evidence type="ECO:0000256" key="3">
    <source>
        <dbReference type="ARBA" id="ARBA00022691"/>
    </source>
</evidence>
<evidence type="ECO:0000256" key="1">
    <source>
        <dbReference type="ARBA" id="ARBA00022603"/>
    </source>
</evidence>
<dbReference type="Gene3D" id="3.40.50.150">
    <property type="entry name" value="Vaccinia Virus protein VP39"/>
    <property type="match status" value="1"/>
</dbReference>
<dbReference type="GO" id="GO:0032259">
    <property type="term" value="P:methylation"/>
    <property type="evidence" value="ECO:0007669"/>
    <property type="project" value="UniProtKB-KW"/>
</dbReference>
<gene>
    <name evidence="7" type="ORF">TIFTF001_024145</name>
</gene>
<dbReference type="InterPro" id="IPR036390">
    <property type="entry name" value="WH_DNA-bd_sf"/>
</dbReference>
<feature type="domain" description="O-methyltransferase dimerisation" evidence="6">
    <location>
        <begin position="22"/>
        <end position="112"/>
    </location>
</feature>
<evidence type="ECO:0000259" key="6">
    <source>
        <dbReference type="Pfam" id="PF08100"/>
    </source>
</evidence>
<dbReference type="GO" id="GO:0008171">
    <property type="term" value="F:O-methyltransferase activity"/>
    <property type="evidence" value="ECO:0007669"/>
    <property type="project" value="InterPro"/>
</dbReference>
<comment type="caution">
    <text evidence="7">The sequence shown here is derived from an EMBL/GenBank/DDBJ whole genome shotgun (WGS) entry which is preliminary data.</text>
</comment>